<feature type="transmembrane region" description="Helical" evidence="8">
    <location>
        <begin position="196"/>
        <end position="213"/>
    </location>
</feature>
<dbReference type="PANTHER" id="PTHR33908">
    <property type="entry name" value="MANNOSYLTRANSFERASE YKCB-RELATED"/>
    <property type="match status" value="1"/>
</dbReference>
<evidence type="ECO:0000313" key="12">
    <source>
        <dbReference type="Proteomes" id="UP000594468"/>
    </source>
</evidence>
<keyword evidence="2" id="KW-1003">Cell membrane</keyword>
<evidence type="ECO:0000256" key="5">
    <source>
        <dbReference type="ARBA" id="ARBA00022692"/>
    </source>
</evidence>
<protein>
    <submittedName>
        <fullName evidence="11">Glycosyltransferase family 39 protein</fullName>
    </submittedName>
</protein>
<evidence type="ECO:0000256" key="7">
    <source>
        <dbReference type="ARBA" id="ARBA00023136"/>
    </source>
</evidence>
<feature type="chain" id="PRO_5032944595" evidence="9">
    <location>
        <begin position="20"/>
        <end position="478"/>
    </location>
</feature>
<comment type="subcellular location">
    <subcellularLocation>
        <location evidence="1">Cell membrane</location>
        <topology evidence="1">Multi-pass membrane protein</topology>
    </subcellularLocation>
</comment>
<reference evidence="11 12" key="1">
    <citation type="submission" date="2020-02" db="EMBL/GenBank/DDBJ databases">
        <authorList>
            <person name="Zheng R.K."/>
            <person name="Sun C.M."/>
        </authorList>
    </citation>
    <scope>NUCLEOTIDE SEQUENCE [LARGE SCALE GENOMIC DNA]</scope>
    <source>
        <strain evidence="12">rifampicinis</strain>
    </source>
</reference>
<feature type="transmembrane region" description="Helical" evidence="8">
    <location>
        <begin position="312"/>
        <end position="329"/>
    </location>
</feature>
<organism evidence="11 12">
    <name type="scientific">Phototrophicus methaneseepsis</name>
    <dbReference type="NCBI Taxonomy" id="2710758"/>
    <lineage>
        <taxon>Bacteria</taxon>
        <taxon>Bacillati</taxon>
        <taxon>Chloroflexota</taxon>
        <taxon>Candidatus Thermofontia</taxon>
        <taxon>Phototrophicales</taxon>
        <taxon>Phototrophicaceae</taxon>
        <taxon>Phototrophicus</taxon>
    </lineage>
</organism>
<sequence length="478" mass="52791">MAATFILLLAWALHSAAFGADTRFHPDEALYMTAARSAAIQGDWLLLSVPQDKPPLTMYLNALSIILFGADTDAAGVLHLSAQQGEFAGRLVSMGAALVLVAIVMALARSLFHSRRAAWVAGLLIAMSPYVIAFGPTAFTDLPMTMFGMASVLCAVQGRANWAGLWGFLALASKPQGLFFLPLVLLILWRMGPYKPFVALIPWLIGGALLLSWDAVRVAQGAIDVWTLGQAHYASPALATLSDWGPRFGRWLTYGQELFGPVLTLPLVAMATWGSWHLLKHRASYNAVWCFVWVLGYSAVHILMTVPLYDRYLLPTAPLLAILASYTLVELSHDTRWRRIYKVMLVLSMGLLLVYSARAAQHLLPIGGDHGQNQSIDELADYLNDKAIAAVIYDPWLGWELNYYLGPWTNKRRVHYPTPQALVKDALQLDESGVRYFVAPSRLNIDDWLTVIEHAGFRSEHEAMIGNFVVVALTPPDH</sequence>
<evidence type="ECO:0000256" key="8">
    <source>
        <dbReference type="SAM" id="Phobius"/>
    </source>
</evidence>
<dbReference type="AlphaFoldDB" id="A0A7S8IFZ9"/>
<feature type="transmembrane region" description="Helical" evidence="8">
    <location>
        <begin position="87"/>
        <end position="107"/>
    </location>
</feature>
<dbReference type="GO" id="GO:0000030">
    <property type="term" value="F:mannosyltransferase activity"/>
    <property type="evidence" value="ECO:0007669"/>
    <property type="project" value="InterPro"/>
</dbReference>
<dbReference type="GO" id="GO:0016763">
    <property type="term" value="F:pentosyltransferase activity"/>
    <property type="evidence" value="ECO:0007669"/>
    <property type="project" value="TreeGrafter"/>
</dbReference>
<feature type="transmembrane region" description="Helical" evidence="8">
    <location>
        <begin position="286"/>
        <end position="306"/>
    </location>
</feature>
<evidence type="ECO:0000259" key="10">
    <source>
        <dbReference type="Pfam" id="PF02366"/>
    </source>
</evidence>
<evidence type="ECO:0000256" key="6">
    <source>
        <dbReference type="ARBA" id="ARBA00022989"/>
    </source>
</evidence>
<keyword evidence="4 11" id="KW-0808">Transferase</keyword>
<keyword evidence="9" id="KW-0732">Signal</keyword>
<evidence type="ECO:0000313" key="11">
    <source>
        <dbReference type="EMBL" id="QPC83458.1"/>
    </source>
</evidence>
<name>A0A7S8IFZ9_9CHLR</name>
<evidence type="ECO:0000256" key="4">
    <source>
        <dbReference type="ARBA" id="ARBA00022679"/>
    </source>
</evidence>
<evidence type="ECO:0000256" key="9">
    <source>
        <dbReference type="SAM" id="SignalP"/>
    </source>
</evidence>
<keyword evidence="3" id="KW-0328">Glycosyltransferase</keyword>
<feature type="transmembrane region" description="Helical" evidence="8">
    <location>
        <begin position="258"/>
        <end position="279"/>
    </location>
</feature>
<dbReference type="GO" id="GO:0005886">
    <property type="term" value="C:plasma membrane"/>
    <property type="evidence" value="ECO:0007669"/>
    <property type="project" value="UniProtKB-SubCell"/>
</dbReference>
<dbReference type="Pfam" id="PF02366">
    <property type="entry name" value="PMT"/>
    <property type="match status" value="1"/>
</dbReference>
<dbReference type="GO" id="GO:0006493">
    <property type="term" value="P:protein O-linked glycosylation"/>
    <property type="evidence" value="ECO:0007669"/>
    <property type="project" value="InterPro"/>
</dbReference>
<keyword evidence="7 8" id="KW-0472">Membrane</keyword>
<dbReference type="Proteomes" id="UP000594468">
    <property type="component" value="Chromosome"/>
</dbReference>
<proteinExistence type="predicted"/>
<feature type="transmembrane region" description="Helical" evidence="8">
    <location>
        <begin position="165"/>
        <end position="189"/>
    </location>
</feature>
<dbReference type="PANTHER" id="PTHR33908:SF11">
    <property type="entry name" value="MEMBRANE PROTEIN"/>
    <property type="match status" value="1"/>
</dbReference>
<evidence type="ECO:0000256" key="3">
    <source>
        <dbReference type="ARBA" id="ARBA00022676"/>
    </source>
</evidence>
<evidence type="ECO:0000256" key="2">
    <source>
        <dbReference type="ARBA" id="ARBA00022475"/>
    </source>
</evidence>
<feature type="transmembrane region" description="Helical" evidence="8">
    <location>
        <begin position="119"/>
        <end position="139"/>
    </location>
</feature>
<dbReference type="GO" id="GO:0009103">
    <property type="term" value="P:lipopolysaccharide biosynthetic process"/>
    <property type="evidence" value="ECO:0007669"/>
    <property type="project" value="UniProtKB-ARBA"/>
</dbReference>
<evidence type="ECO:0000256" key="1">
    <source>
        <dbReference type="ARBA" id="ARBA00004651"/>
    </source>
</evidence>
<accession>A0A7S8IFZ9</accession>
<keyword evidence="5 8" id="KW-0812">Transmembrane</keyword>
<keyword evidence="6 8" id="KW-1133">Transmembrane helix</keyword>
<gene>
    <name evidence="11" type="ORF">G4Y79_03495</name>
</gene>
<dbReference type="KEGG" id="pmet:G4Y79_03495"/>
<dbReference type="EMBL" id="CP062983">
    <property type="protein sequence ID" value="QPC83458.1"/>
    <property type="molecule type" value="Genomic_DNA"/>
</dbReference>
<dbReference type="RefSeq" id="WP_195171525.1">
    <property type="nucleotide sequence ID" value="NZ_CP062983.1"/>
</dbReference>
<feature type="signal peptide" evidence="9">
    <location>
        <begin position="1"/>
        <end position="19"/>
    </location>
</feature>
<dbReference type="InterPro" id="IPR050297">
    <property type="entry name" value="LipidA_mod_glycosyltrf_83"/>
</dbReference>
<feature type="domain" description="ArnT-like N-terminal" evidence="10">
    <location>
        <begin position="53"/>
        <end position="190"/>
    </location>
</feature>
<feature type="transmembrane region" description="Helical" evidence="8">
    <location>
        <begin position="341"/>
        <end position="357"/>
    </location>
</feature>
<dbReference type="InterPro" id="IPR003342">
    <property type="entry name" value="ArnT-like_N"/>
</dbReference>
<keyword evidence="12" id="KW-1185">Reference proteome</keyword>